<dbReference type="AlphaFoldDB" id="A0A1T1NT99"/>
<evidence type="ECO:0000313" key="2">
    <source>
        <dbReference type="Proteomes" id="UP000190559"/>
    </source>
</evidence>
<dbReference type="EMBL" id="LOJW01000051">
    <property type="protein sequence ID" value="OOW66373.1"/>
    <property type="molecule type" value="Genomic_DNA"/>
</dbReference>
<comment type="caution">
    <text evidence="1">The sequence shown here is derived from an EMBL/GenBank/DDBJ whole genome shotgun (WGS) entry which is preliminary data.</text>
</comment>
<dbReference type="Proteomes" id="UP000190559">
    <property type="component" value="Unassembled WGS sequence"/>
</dbReference>
<gene>
    <name evidence="1" type="ORF">Xmlh_19580</name>
</gene>
<evidence type="ECO:0000313" key="1">
    <source>
        <dbReference type="EMBL" id="OOW66373.1"/>
    </source>
</evidence>
<organism evidence="1 2">
    <name type="scientific">Xanthomonas axonopodis pv. melhusii</name>
    <dbReference type="NCBI Taxonomy" id="487834"/>
    <lineage>
        <taxon>Bacteria</taxon>
        <taxon>Pseudomonadati</taxon>
        <taxon>Pseudomonadota</taxon>
        <taxon>Gammaproteobacteria</taxon>
        <taxon>Lysobacterales</taxon>
        <taxon>Lysobacteraceae</taxon>
        <taxon>Xanthomonas</taxon>
    </lineage>
</organism>
<sequence>MLASAHGTHPGASLVLHCPVVIAEALHRPRTATASPISTRA</sequence>
<reference evidence="1 2" key="1">
    <citation type="submission" date="2015-12" db="EMBL/GenBank/DDBJ databases">
        <authorList>
            <person name="Shamseldin A."/>
            <person name="Moawad H."/>
            <person name="Abd El-Rahim W.M."/>
            <person name="Sadowsky M.J."/>
        </authorList>
    </citation>
    <scope>NUCLEOTIDE SEQUENCE [LARGE SCALE GENOMIC DNA]</scope>
    <source>
        <strain evidence="1 2">LMG9050</strain>
    </source>
</reference>
<proteinExistence type="predicted"/>
<protein>
    <submittedName>
        <fullName evidence="1">Uncharacterized protein</fullName>
    </submittedName>
</protein>
<name>A0A1T1NT99_9XANT</name>
<accession>A0A1T1NT99</accession>